<dbReference type="GO" id="GO:0016757">
    <property type="term" value="F:glycosyltransferase activity"/>
    <property type="evidence" value="ECO:0007669"/>
    <property type="project" value="UniProtKB-KW"/>
</dbReference>
<dbReference type="Pfam" id="PF00535">
    <property type="entry name" value="Glycos_transf_2"/>
    <property type="match status" value="1"/>
</dbReference>
<dbReference type="Proteomes" id="UP000319143">
    <property type="component" value="Unassembled WGS sequence"/>
</dbReference>
<dbReference type="OrthoDB" id="9772170at2"/>
<evidence type="ECO:0000259" key="4">
    <source>
        <dbReference type="Pfam" id="PF00535"/>
    </source>
</evidence>
<sequence length="350" mass="39562">MNDPIAYLQPPRPGLVSVVIPAYNRDHLIASTLETVRRQTYMNWELFVVEDASSGETERIVKAFGASVPNAVTYLRNTSNVGAAETRNVAFRLVRGQYVATLDSDDRWLPRHLETMLDVLDRTGRDIASANVTMVEDGTDRELGVWGPSTEEVANFPASMFCRGFLTPSATVMRREVLERVGPWSSDHEYCEDYEFYLRCASLGVSFAHVKEPTCLYRKCHSDASTAKLALVVEAVAYTIRQYIGSPALDPVTCRNYAFTVFLQASRIHRRSNPDQDVSADRFRGGQLLLEAWRLSPLRFWILLKGMSVLLDSSVKNVLRPKSDRKKYRTKIERLPNVMDGLSQRMKNAA</sequence>
<dbReference type="InterPro" id="IPR029044">
    <property type="entry name" value="Nucleotide-diphossugar_trans"/>
</dbReference>
<dbReference type="PANTHER" id="PTHR43685:SF5">
    <property type="entry name" value="GLYCOSYLTRANSFERASE EPSE-RELATED"/>
    <property type="match status" value="1"/>
</dbReference>
<dbReference type="Gene3D" id="3.90.550.10">
    <property type="entry name" value="Spore Coat Polysaccharide Biosynthesis Protein SpsA, Chain A"/>
    <property type="match status" value="1"/>
</dbReference>
<keyword evidence="2 5" id="KW-0328">Glycosyltransferase</keyword>
<proteinExistence type="inferred from homology"/>
<evidence type="ECO:0000313" key="6">
    <source>
        <dbReference type="Proteomes" id="UP000319143"/>
    </source>
</evidence>
<dbReference type="CDD" id="cd00761">
    <property type="entry name" value="Glyco_tranf_GTA_type"/>
    <property type="match status" value="1"/>
</dbReference>
<evidence type="ECO:0000256" key="1">
    <source>
        <dbReference type="ARBA" id="ARBA00006739"/>
    </source>
</evidence>
<comment type="caution">
    <text evidence="5">The sequence shown here is derived from an EMBL/GenBank/DDBJ whole genome shotgun (WGS) entry which is preliminary data.</text>
</comment>
<feature type="domain" description="Glycosyltransferase 2-like" evidence="4">
    <location>
        <begin position="17"/>
        <end position="181"/>
    </location>
</feature>
<evidence type="ECO:0000256" key="3">
    <source>
        <dbReference type="ARBA" id="ARBA00022679"/>
    </source>
</evidence>
<evidence type="ECO:0000313" key="5">
    <source>
        <dbReference type="EMBL" id="TWU37415.1"/>
    </source>
</evidence>
<dbReference type="InterPro" id="IPR001173">
    <property type="entry name" value="Glyco_trans_2-like"/>
</dbReference>
<reference evidence="5 6" key="1">
    <citation type="submission" date="2019-02" db="EMBL/GenBank/DDBJ databases">
        <title>Deep-cultivation of Planctomycetes and their phenomic and genomic characterization uncovers novel biology.</title>
        <authorList>
            <person name="Wiegand S."/>
            <person name="Jogler M."/>
            <person name="Boedeker C."/>
            <person name="Pinto D."/>
            <person name="Vollmers J."/>
            <person name="Rivas-Marin E."/>
            <person name="Kohn T."/>
            <person name="Peeters S.H."/>
            <person name="Heuer A."/>
            <person name="Rast P."/>
            <person name="Oberbeckmann S."/>
            <person name="Bunk B."/>
            <person name="Jeske O."/>
            <person name="Meyerdierks A."/>
            <person name="Storesund J.E."/>
            <person name="Kallscheuer N."/>
            <person name="Luecker S."/>
            <person name="Lage O.M."/>
            <person name="Pohl T."/>
            <person name="Merkel B.J."/>
            <person name="Hornburger P."/>
            <person name="Mueller R.-W."/>
            <person name="Bruemmer F."/>
            <person name="Labrenz M."/>
            <person name="Spormann A.M."/>
            <person name="Op Den Camp H."/>
            <person name="Overmann J."/>
            <person name="Amann R."/>
            <person name="Jetten M.S.M."/>
            <person name="Mascher T."/>
            <person name="Medema M.H."/>
            <person name="Devos D.P."/>
            <person name="Kaster A.-K."/>
            <person name="Ovreas L."/>
            <person name="Rohde M."/>
            <person name="Galperin M.Y."/>
            <person name="Jogler C."/>
        </authorList>
    </citation>
    <scope>NUCLEOTIDE SEQUENCE [LARGE SCALE GENOMIC DNA]</scope>
    <source>
        <strain evidence="5 6">Poly41</strain>
    </source>
</reference>
<dbReference type="AlphaFoldDB" id="A0A5C6DMM8"/>
<evidence type="ECO:0000256" key="2">
    <source>
        <dbReference type="ARBA" id="ARBA00022676"/>
    </source>
</evidence>
<dbReference type="SUPFAM" id="SSF53448">
    <property type="entry name" value="Nucleotide-diphospho-sugar transferases"/>
    <property type="match status" value="1"/>
</dbReference>
<organism evidence="5 6">
    <name type="scientific">Novipirellula artificiosorum</name>
    <dbReference type="NCBI Taxonomy" id="2528016"/>
    <lineage>
        <taxon>Bacteria</taxon>
        <taxon>Pseudomonadati</taxon>
        <taxon>Planctomycetota</taxon>
        <taxon>Planctomycetia</taxon>
        <taxon>Pirellulales</taxon>
        <taxon>Pirellulaceae</taxon>
        <taxon>Novipirellula</taxon>
    </lineage>
</organism>
<gene>
    <name evidence="5" type="primary">wfgD_1</name>
    <name evidence="5" type="ORF">Poly41_35450</name>
</gene>
<dbReference type="RefSeq" id="WP_146527824.1">
    <property type="nucleotide sequence ID" value="NZ_SJPV01000005.1"/>
</dbReference>
<accession>A0A5C6DMM8</accession>
<protein>
    <submittedName>
        <fullName evidence="5">UDP-Glc:alpha-D-GlcNAc-diphosphoundecaprenol beta-1,3-glucosyltransferase WfgD</fullName>
        <ecNumber evidence="5">2.4.1.305</ecNumber>
    </submittedName>
</protein>
<keyword evidence="3 5" id="KW-0808">Transferase</keyword>
<name>A0A5C6DMM8_9BACT</name>
<comment type="similarity">
    <text evidence="1">Belongs to the glycosyltransferase 2 family.</text>
</comment>
<dbReference type="EC" id="2.4.1.305" evidence="5"/>
<dbReference type="InterPro" id="IPR050834">
    <property type="entry name" value="Glycosyltransf_2"/>
</dbReference>
<dbReference type="EMBL" id="SJPV01000005">
    <property type="protein sequence ID" value="TWU37415.1"/>
    <property type="molecule type" value="Genomic_DNA"/>
</dbReference>
<keyword evidence="6" id="KW-1185">Reference proteome</keyword>
<dbReference type="PANTHER" id="PTHR43685">
    <property type="entry name" value="GLYCOSYLTRANSFERASE"/>
    <property type="match status" value="1"/>
</dbReference>